<protein>
    <submittedName>
        <fullName evidence="9">Response regulator receiver domain protein</fullName>
    </submittedName>
</protein>
<comment type="caution">
    <text evidence="9">The sequence shown here is derived from an EMBL/GenBank/DDBJ whole genome shotgun (WGS) entry which is preliminary data.</text>
</comment>
<dbReference type="Pfam" id="PF08281">
    <property type="entry name" value="Sigma70_r4_2"/>
    <property type="match status" value="1"/>
</dbReference>
<dbReference type="InterPro" id="IPR036388">
    <property type="entry name" value="WH-like_DNA-bd_sf"/>
</dbReference>
<dbReference type="GO" id="GO:0006352">
    <property type="term" value="P:DNA-templated transcription initiation"/>
    <property type="evidence" value="ECO:0007669"/>
    <property type="project" value="InterPro"/>
</dbReference>
<dbReference type="SMART" id="SM00448">
    <property type="entry name" value="REC"/>
    <property type="match status" value="1"/>
</dbReference>
<dbReference type="PANTHER" id="PTHR43214">
    <property type="entry name" value="TWO-COMPONENT RESPONSE REGULATOR"/>
    <property type="match status" value="1"/>
</dbReference>
<dbReference type="SUPFAM" id="SSF52172">
    <property type="entry name" value="CheY-like"/>
    <property type="match status" value="1"/>
</dbReference>
<dbReference type="Proteomes" id="UP000010445">
    <property type="component" value="Unassembled WGS sequence"/>
</dbReference>
<evidence type="ECO:0000313" key="9">
    <source>
        <dbReference type="EMBL" id="EKX90716.1"/>
    </source>
</evidence>
<dbReference type="Pfam" id="PF00072">
    <property type="entry name" value="Response_reg"/>
    <property type="match status" value="1"/>
</dbReference>
<dbReference type="GO" id="GO:0000160">
    <property type="term" value="P:phosphorelay signal transduction system"/>
    <property type="evidence" value="ECO:0007669"/>
    <property type="project" value="InterPro"/>
</dbReference>
<dbReference type="PATRIC" id="fig|1035195.3.peg.1093"/>
<dbReference type="eggNOG" id="COG2197">
    <property type="taxonomic scope" value="Bacteria"/>
</dbReference>
<dbReference type="Gene3D" id="1.10.10.10">
    <property type="entry name" value="Winged helix-like DNA-binding domain superfamily/Winged helix DNA-binding domain"/>
    <property type="match status" value="1"/>
</dbReference>
<keyword evidence="5" id="KW-0238">DNA-binding</keyword>
<evidence type="ECO:0000256" key="3">
    <source>
        <dbReference type="ARBA" id="ARBA00023015"/>
    </source>
</evidence>
<dbReference type="InterPro" id="IPR000792">
    <property type="entry name" value="Tscrpt_reg_LuxR_C"/>
</dbReference>
<name>L1MIF9_9CORY</name>
<evidence type="ECO:0000256" key="6">
    <source>
        <dbReference type="ARBA" id="ARBA00023163"/>
    </source>
</evidence>
<dbReference type="InterPro" id="IPR039420">
    <property type="entry name" value="WalR-like"/>
</dbReference>
<evidence type="ECO:0000259" key="8">
    <source>
        <dbReference type="PROSITE" id="PS50110"/>
    </source>
</evidence>
<dbReference type="PANTHER" id="PTHR43214:SF41">
    <property type="entry name" value="NITRATE_NITRITE RESPONSE REGULATOR PROTEIN NARP"/>
    <property type="match status" value="1"/>
</dbReference>
<dbReference type="InterPro" id="IPR001789">
    <property type="entry name" value="Sig_transdc_resp-reg_receiver"/>
</dbReference>
<dbReference type="HOGENOM" id="CLU_000445_90_5_11"/>
<keyword evidence="10" id="KW-1185">Reference proteome</keyword>
<keyword evidence="4" id="KW-0731">Sigma factor</keyword>
<dbReference type="InterPro" id="IPR013249">
    <property type="entry name" value="RNA_pol_sigma70_r4_t2"/>
</dbReference>
<dbReference type="InterPro" id="IPR016032">
    <property type="entry name" value="Sig_transdc_resp-reg_C-effctor"/>
</dbReference>
<dbReference type="PROSITE" id="PS50110">
    <property type="entry name" value="RESPONSE_REGULATORY"/>
    <property type="match status" value="1"/>
</dbReference>
<evidence type="ECO:0000256" key="4">
    <source>
        <dbReference type="ARBA" id="ARBA00023082"/>
    </source>
</evidence>
<dbReference type="AlphaFoldDB" id="L1MIF9"/>
<dbReference type="EMBL" id="AMEM01000017">
    <property type="protein sequence ID" value="EKX90716.1"/>
    <property type="molecule type" value="Genomic_DNA"/>
</dbReference>
<reference evidence="9 10" key="1">
    <citation type="submission" date="2012-05" db="EMBL/GenBank/DDBJ databases">
        <authorList>
            <person name="Weinstock G."/>
            <person name="Sodergren E."/>
            <person name="Lobos E.A."/>
            <person name="Fulton L."/>
            <person name="Fulton R."/>
            <person name="Courtney L."/>
            <person name="Fronick C."/>
            <person name="O'Laughlin M."/>
            <person name="Godfrey J."/>
            <person name="Wilson R.M."/>
            <person name="Miner T."/>
            <person name="Farmer C."/>
            <person name="Delehaunty K."/>
            <person name="Cordes M."/>
            <person name="Minx P."/>
            <person name="Tomlinson C."/>
            <person name="Chen J."/>
            <person name="Wollam A."/>
            <person name="Pepin K.H."/>
            <person name="Bhonagiri V."/>
            <person name="Zhang X."/>
            <person name="Suruliraj S."/>
            <person name="Warren W."/>
            <person name="Mitreva M."/>
            <person name="Mardis E.R."/>
            <person name="Wilson R.K."/>
        </authorList>
    </citation>
    <scope>NUCLEOTIDE SEQUENCE [LARGE SCALE GENOMIC DNA]</scope>
    <source>
        <strain evidence="9 10">F0235</strain>
    </source>
</reference>
<gene>
    <name evidence="9" type="ORF">HMPREF9997_01212</name>
</gene>
<dbReference type="OrthoDB" id="3171335at2"/>
<feature type="modified residue" description="4-aspartylphosphate" evidence="7">
    <location>
        <position position="58"/>
    </location>
</feature>
<dbReference type="SUPFAM" id="SSF46894">
    <property type="entry name" value="C-terminal effector domain of the bipartite response regulators"/>
    <property type="match status" value="1"/>
</dbReference>
<comment type="similarity">
    <text evidence="1">Belongs to the sigma-70 factor family. ECF subfamily.</text>
</comment>
<keyword evidence="2 7" id="KW-0597">Phosphoprotein</keyword>
<feature type="domain" description="Response regulatory" evidence="8">
    <location>
        <begin position="4"/>
        <end position="122"/>
    </location>
</feature>
<dbReference type="InterPro" id="IPR011006">
    <property type="entry name" value="CheY-like_superfamily"/>
</dbReference>
<evidence type="ECO:0000256" key="1">
    <source>
        <dbReference type="ARBA" id="ARBA00010641"/>
    </source>
</evidence>
<sequence length="217" mass="23805">MKNNVVIVDDHEIVLIGISALINSSNTCTMVGAYHTVQEVAEHVNDHTKPPIDVVLLDLRLSDNSCPHDNINYLHELDLTVLIFSACESPYLTRQALTAGVDGIVEKSTSSENIIQAINAACSNPHNPVTSWLATNCVPLSPRQREVLELYALGEPAKRVASLTGLSVETVNDYLSRIRTKYAQAGRPTFSKVDLVLRALEDGLIPGPRDVRVRTLR</sequence>
<keyword evidence="6" id="KW-0804">Transcription</keyword>
<dbReference type="Gene3D" id="3.40.50.2300">
    <property type="match status" value="1"/>
</dbReference>
<dbReference type="CDD" id="cd17535">
    <property type="entry name" value="REC_NarL-like"/>
    <property type="match status" value="1"/>
</dbReference>
<dbReference type="SMART" id="SM00421">
    <property type="entry name" value="HTH_LUXR"/>
    <property type="match status" value="1"/>
</dbReference>
<dbReference type="RefSeq" id="WP_006063449.1">
    <property type="nucleotide sequence ID" value="NZ_KB290831.1"/>
</dbReference>
<dbReference type="GO" id="GO:0003677">
    <property type="term" value="F:DNA binding"/>
    <property type="evidence" value="ECO:0007669"/>
    <property type="project" value="UniProtKB-KW"/>
</dbReference>
<dbReference type="PROSITE" id="PS00622">
    <property type="entry name" value="HTH_LUXR_1"/>
    <property type="match status" value="1"/>
</dbReference>
<accession>L1MIF9</accession>
<dbReference type="GO" id="GO:0016987">
    <property type="term" value="F:sigma factor activity"/>
    <property type="evidence" value="ECO:0007669"/>
    <property type="project" value="UniProtKB-KW"/>
</dbReference>
<evidence type="ECO:0000256" key="2">
    <source>
        <dbReference type="ARBA" id="ARBA00022553"/>
    </source>
</evidence>
<organism evidence="9 10">
    <name type="scientific">Corynebacterium durum F0235</name>
    <dbReference type="NCBI Taxonomy" id="1035195"/>
    <lineage>
        <taxon>Bacteria</taxon>
        <taxon>Bacillati</taxon>
        <taxon>Actinomycetota</taxon>
        <taxon>Actinomycetes</taxon>
        <taxon>Mycobacteriales</taxon>
        <taxon>Corynebacteriaceae</taxon>
        <taxon>Corynebacterium</taxon>
    </lineage>
</organism>
<evidence type="ECO:0000313" key="10">
    <source>
        <dbReference type="Proteomes" id="UP000010445"/>
    </source>
</evidence>
<dbReference type="PRINTS" id="PR00038">
    <property type="entry name" value="HTHLUXR"/>
</dbReference>
<proteinExistence type="inferred from homology"/>
<keyword evidence="3" id="KW-0805">Transcription regulation</keyword>
<dbReference type="InterPro" id="IPR058245">
    <property type="entry name" value="NreC/VraR/RcsB-like_REC"/>
</dbReference>
<evidence type="ECO:0000256" key="5">
    <source>
        <dbReference type="ARBA" id="ARBA00023125"/>
    </source>
</evidence>
<evidence type="ECO:0000256" key="7">
    <source>
        <dbReference type="PROSITE-ProRule" id="PRU00169"/>
    </source>
</evidence>
<dbReference type="STRING" id="1035195.HMPREF9997_01212"/>